<dbReference type="PROSITE" id="PS51219">
    <property type="entry name" value="DPCK"/>
    <property type="match status" value="1"/>
</dbReference>
<dbReference type="GO" id="GO:0005737">
    <property type="term" value="C:cytoplasm"/>
    <property type="evidence" value="ECO:0007669"/>
    <property type="project" value="UniProtKB-SubCell"/>
</dbReference>
<keyword evidence="1 3" id="KW-0547">Nucleotide-binding</keyword>
<keyword evidence="3 5" id="KW-0808">Transferase</keyword>
<dbReference type="EC" id="2.7.1.24" evidence="3 4"/>
<dbReference type="GO" id="GO:0004140">
    <property type="term" value="F:dephospho-CoA kinase activity"/>
    <property type="evidence" value="ECO:0007669"/>
    <property type="project" value="UniProtKB-UniRule"/>
</dbReference>
<dbReference type="PANTHER" id="PTHR10695:SF46">
    <property type="entry name" value="BIFUNCTIONAL COENZYME A SYNTHASE-RELATED"/>
    <property type="match status" value="1"/>
</dbReference>
<organism evidence="5">
    <name type="scientific">Woronichinia naegeliana WA131</name>
    <dbReference type="NCBI Taxonomy" id="2824559"/>
    <lineage>
        <taxon>Bacteria</taxon>
        <taxon>Bacillati</taxon>
        <taxon>Cyanobacteriota</taxon>
        <taxon>Cyanophyceae</taxon>
        <taxon>Synechococcales</taxon>
        <taxon>Coelosphaeriaceae</taxon>
        <taxon>Woronichinia</taxon>
    </lineage>
</organism>
<dbReference type="PANTHER" id="PTHR10695">
    <property type="entry name" value="DEPHOSPHO-COA KINASE-RELATED"/>
    <property type="match status" value="1"/>
</dbReference>
<dbReference type="GO" id="GO:0015937">
    <property type="term" value="P:coenzyme A biosynthetic process"/>
    <property type="evidence" value="ECO:0007669"/>
    <property type="project" value="UniProtKB-UniRule"/>
</dbReference>
<proteinExistence type="inferred from homology"/>
<dbReference type="GO" id="GO:0005524">
    <property type="term" value="F:ATP binding"/>
    <property type="evidence" value="ECO:0007669"/>
    <property type="project" value="UniProtKB-UniRule"/>
</dbReference>
<comment type="function">
    <text evidence="3">Catalyzes the phosphorylation of the 3'-hydroxyl group of dephosphocoenzyme A to form coenzyme A.</text>
</comment>
<dbReference type="CDD" id="cd02022">
    <property type="entry name" value="DPCK"/>
    <property type="match status" value="1"/>
</dbReference>
<dbReference type="InterPro" id="IPR027417">
    <property type="entry name" value="P-loop_NTPase"/>
</dbReference>
<keyword evidence="3 5" id="KW-0418">Kinase</keyword>
<dbReference type="InterPro" id="IPR001977">
    <property type="entry name" value="Depp_CoAkinase"/>
</dbReference>
<dbReference type="Pfam" id="PF01121">
    <property type="entry name" value="CoaE"/>
    <property type="match status" value="1"/>
</dbReference>
<dbReference type="HAMAP" id="MF_00376">
    <property type="entry name" value="Dephospho_CoA_kinase"/>
    <property type="match status" value="1"/>
</dbReference>
<keyword evidence="3" id="KW-0173">Coenzyme A biosynthesis</keyword>
<dbReference type="EMBL" id="CP073041">
    <property type="protein sequence ID" value="UXE60771.1"/>
    <property type="molecule type" value="Genomic_DNA"/>
</dbReference>
<keyword evidence="2 3" id="KW-0067">ATP-binding</keyword>
<comment type="subcellular location">
    <subcellularLocation>
        <location evidence="3">Cytoplasm</location>
    </subcellularLocation>
</comment>
<gene>
    <name evidence="3 5" type="primary">coaE</name>
    <name evidence="5" type="ORF">KA717_35680</name>
</gene>
<keyword evidence="3" id="KW-0963">Cytoplasm</keyword>
<reference evidence="5" key="1">
    <citation type="submission" date="2021-04" db="EMBL/GenBank/DDBJ databases">
        <title>Genome sequence of Woronichinia naegeliana from Washington state freshwater lake bloom.</title>
        <authorList>
            <person name="Dreher T.W."/>
        </authorList>
    </citation>
    <scope>NUCLEOTIDE SEQUENCE</scope>
    <source>
        <strain evidence="5">WA131</strain>
    </source>
</reference>
<evidence type="ECO:0000313" key="5">
    <source>
        <dbReference type="EMBL" id="UXE60771.1"/>
    </source>
</evidence>
<evidence type="ECO:0000256" key="1">
    <source>
        <dbReference type="ARBA" id="ARBA00022741"/>
    </source>
</evidence>
<comment type="pathway">
    <text evidence="3">Cofactor biosynthesis; coenzyme A biosynthesis; CoA from (R)-pantothenate: step 5/5.</text>
</comment>
<evidence type="ECO:0000256" key="3">
    <source>
        <dbReference type="HAMAP-Rule" id="MF_00376"/>
    </source>
</evidence>
<evidence type="ECO:0000256" key="4">
    <source>
        <dbReference type="NCBIfam" id="TIGR00152"/>
    </source>
</evidence>
<name>A0A977KXI0_9CYAN</name>
<dbReference type="Proteomes" id="UP001065613">
    <property type="component" value="Chromosome"/>
</dbReference>
<dbReference type="Gene3D" id="3.40.50.300">
    <property type="entry name" value="P-loop containing nucleotide triphosphate hydrolases"/>
    <property type="match status" value="1"/>
</dbReference>
<dbReference type="KEGG" id="wna:KA717_35680"/>
<feature type="binding site" evidence="3">
    <location>
        <begin position="15"/>
        <end position="20"/>
    </location>
    <ligand>
        <name>ATP</name>
        <dbReference type="ChEBI" id="CHEBI:30616"/>
    </ligand>
</feature>
<dbReference type="NCBIfam" id="TIGR00152">
    <property type="entry name" value="dephospho-CoA kinase"/>
    <property type="match status" value="1"/>
</dbReference>
<sequence length="199" mass="22518">MNQKRRLIGLTGGIATGKSTVSHYLAQTYQFPILDADVYAKEAVLKDSPILAQIVARYSPAILQSNGELDRGKLGEIIFQDATEKAWLEAQIHPYVGQQFEKFLLYYRDPTIILAIPLLFEVDLTHLVTEIWVVYCSLDQQKQRLMSRNQLTTEQAIARIHNQLPLAEKMAKADVILDNSGDLESLYQQIDQALQLKSS</sequence>
<protein>
    <recommendedName>
        <fullName evidence="3 4">Dephospho-CoA kinase</fullName>
        <ecNumber evidence="3 4">2.7.1.24</ecNumber>
    </recommendedName>
    <alternativeName>
        <fullName evidence="3">Dephosphocoenzyme A kinase</fullName>
    </alternativeName>
</protein>
<accession>A0A977KXI0</accession>
<comment type="similarity">
    <text evidence="3">Belongs to the CoaE family.</text>
</comment>
<evidence type="ECO:0000256" key="2">
    <source>
        <dbReference type="ARBA" id="ARBA00022840"/>
    </source>
</evidence>
<dbReference type="SUPFAM" id="SSF52540">
    <property type="entry name" value="P-loop containing nucleoside triphosphate hydrolases"/>
    <property type="match status" value="1"/>
</dbReference>
<dbReference type="AlphaFoldDB" id="A0A977KXI0"/>
<comment type="catalytic activity">
    <reaction evidence="3">
        <text>3'-dephospho-CoA + ATP = ADP + CoA + H(+)</text>
        <dbReference type="Rhea" id="RHEA:18245"/>
        <dbReference type="ChEBI" id="CHEBI:15378"/>
        <dbReference type="ChEBI" id="CHEBI:30616"/>
        <dbReference type="ChEBI" id="CHEBI:57287"/>
        <dbReference type="ChEBI" id="CHEBI:57328"/>
        <dbReference type="ChEBI" id="CHEBI:456216"/>
        <dbReference type="EC" id="2.7.1.24"/>
    </reaction>
</comment>